<proteinExistence type="predicted"/>
<sequence length="87" mass="10195">MRLIPRGFVGMIEEHPGRWIVRPCGSFHAYRIRHLLFPFITGYYWVLHRPVTAWARLGTCHVQRIISIVSFSTTSFWQSALAYRTSS</sequence>
<evidence type="ECO:0000313" key="1">
    <source>
        <dbReference type="EMBL" id="KIP06547.1"/>
    </source>
</evidence>
<keyword evidence="2" id="KW-1185">Reference proteome</keyword>
<name>A0A0C3S734_PHLG1</name>
<dbReference type="Proteomes" id="UP000053257">
    <property type="component" value="Unassembled WGS sequence"/>
</dbReference>
<reference evidence="1 2" key="1">
    <citation type="journal article" date="2014" name="PLoS Genet.">
        <title>Analysis of the Phlebiopsis gigantea genome, transcriptome and secretome provides insight into its pioneer colonization strategies of wood.</title>
        <authorList>
            <person name="Hori C."/>
            <person name="Ishida T."/>
            <person name="Igarashi K."/>
            <person name="Samejima M."/>
            <person name="Suzuki H."/>
            <person name="Master E."/>
            <person name="Ferreira P."/>
            <person name="Ruiz-Duenas F.J."/>
            <person name="Held B."/>
            <person name="Canessa P."/>
            <person name="Larrondo L.F."/>
            <person name="Schmoll M."/>
            <person name="Druzhinina I.S."/>
            <person name="Kubicek C.P."/>
            <person name="Gaskell J.A."/>
            <person name="Kersten P."/>
            <person name="St John F."/>
            <person name="Glasner J."/>
            <person name="Sabat G."/>
            <person name="Splinter BonDurant S."/>
            <person name="Syed K."/>
            <person name="Yadav J."/>
            <person name="Mgbeahuruike A.C."/>
            <person name="Kovalchuk A."/>
            <person name="Asiegbu F.O."/>
            <person name="Lackner G."/>
            <person name="Hoffmeister D."/>
            <person name="Rencoret J."/>
            <person name="Gutierrez A."/>
            <person name="Sun H."/>
            <person name="Lindquist E."/>
            <person name="Barry K."/>
            <person name="Riley R."/>
            <person name="Grigoriev I.V."/>
            <person name="Henrissat B."/>
            <person name="Kues U."/>
            <person name="Berka R.M."/>
            <person name="Martinez A.T."/>
            <person name="Covert S.F."/>
            <person name="Blanchette R.A."/>
            <person name="Cullen D."/>
        </authorList>
    </citation>
    <scope>NUCLEOTIDE SEQUENCE [LARGE SCALE GENOMIC DNA]</scope>
    <source>
        <strain evidence="1 2">11061_1 CR5-6</strain>
    </source>
</reference>
<organism evidence="1 2">
    <name type="scientific">Phlebiopsis gigantea (strain 11061_1 CR5-6)</name>
    <name type="common">White-rot fungus</name>
    <name type="synonym">Peniophora gigantea</name>
    <dbReference type="NCBI Taxonomy" id="745531"/>
    <lineage>
        <taxon>Eukaryota</taxon>
        <taxon>Fungi</taxon>
        <taxon>Dikarya</taxon>
        <taxon>Basidiomycota</taxon>
        <taxon>Agaricomycotina</taxon>
        <taxon>Agaricomycetes</taxon>
        <taxon>Polyporales</taxon>
        <taxon>Phanerochaetaceae</taxon>
        <taxon>Phlebiopsis</taxon>
    </lineage>
</organism>
<evidence type="ECO:0000313" key="2">
    <source>
        <dbReference type="Proteomes" id="UP000053257"/>
    </source>
</evidence>
<accession>A0A0C3S734</accession>
<dbReference type="HOGENOM" id="CLU_2484086_0_0_1"/>
<dbReference type="AlphaFoldDB" id="A0A0C3S734"/>
<gene>
    <name evidence="1" type="ORF">PHLGIDRAFT_452103</name>
</gene>
<protein>
    <submittedName>
        <fullName evidence="1">Uncharacterized protein</fullName>
    </submittedName>
</protein>
<dbReference type="EMBL" id="KN840515">
    <property type="protein sequence ID" value="KIP06547.1"/>
    <property type="molecule type" value="Genomic_DNA"/>
</dbReference>